<keyword evidence="6 11" id="KW-0560">Oxidoreductase</keyword>
<dbReference type="PROSITE" id="PS00073">
    <property type="entry name" value="ACYL_COA_DH_2"/>
    <property type="match status" value="1"/>
</dbReference>
<feature type="domain" description="Acyl-CoA oxidase/dehydrogenase middle" evidence="13">
    <location>
        <begin position="129"/>
        <end position="220"/>
    </location>
</feature>
<dbReference type="EMBL" id="BAABRP010000015">
    <property type="protein sequence ID" value="GAA5514292.1"/>
    <property type="molecule type" value="Genomic_DNA"/>
</dbReference>
<evidence type="ECO:0000313" key="15">
    <source>
        <dbReference type="EMBL" id="GAA5514292.1"/>
    </source>
</evidence>
<evidence type="ECO:0000256" key="7">
    <source>
        <dbReference type="ARBA" id="ARBA00037899"/>
    </source>
</evidence>
<dbReference type="SUPFAM" id="SSF56645">
    <property type="entry name" value="Acyl-CoA dehydrogenase NM domain-like"/>
    <property type="match status" value="1"/>
</dbReference>
<dbReference type="Pfam" id="PF02770">
    <property type="entry name" value="Acyl-CoA_dh_M"/>
    <property type="match status" value="1"/>
</dbReference>
<keyword evidence="16" id="KW-1185">Reference proteome</keyword>
<protein>
    <recommendedName>
        <fullName evidence="9">glutaryl-CoA dehydrogenase (ETF)</fullName>
        <ecNumber evidence="9">1.3.8.6</ecNumber>
    </recommendedName>
</protein>
<comment type="caution">
    <text evidence="15">The sequence shown here is derived from an EMBL/GenBank/DDBJ whole genome shotgun (WGS) entry which is preliminary data.</text>
</comment>
<dbReference type="Gene3D" id="1.20.140.10">
    <property type="entry name" value="Butyryl-CoA Dehydrogenase, subunit A, domain 3"/>
    <property type="match status" value="1"/>
</dbReference>
<dbReference type="InterPro" id="IPR037069">
    <property type="entry name" value="AcylCoA_DH/ox_N_sf"/>
</dbReference>
<keyword evidence="5" id="KW-0809">Transit peptide</keyword>
<evidence type="ECO:0000256" key="4">
    <source>
        <dbReference type="ARBA" id="ARBA00022827"/>
    </source>
</evidence>
<dbReference type="InterPro" id="IPR013786">
    <property type="entry name" value="AcylCoA_DH/ox_N"/>
</dbReference>
<dbReference type="InterPro" id="IPR036250">
    <property type="entry name" value="AcylCo_DH-like_C"/>
</dbReference>
<evidence type="ECO:0000256" key="6">
    <source>
        <dbReference type="ARBA" id="ARBA00023002"/>
    </source>
</evidence>
<dbReference type="SUPFAM" id="SSF47203">
    <property type="entry name" value="Acyl-CoA dehydrogenase C-terminal domain-like"/>
    <property type="match status" value="1"/>
</dbReference>
<evidence type="ECO:0000256" key="8">
    <source>
        <dbReference type="ARBA" id="ARBA00037927"/>
    </source>
</evidence>
<dbReference type="PROSITE" id="PS00072">
    <property type="entry name" value="ACYL_COA_DH_1"/>
    <property type="match status" value="1"/>
</dbReference>
<gene>
    <name evidence="15" type="primary">mmgC_5</name>
    <name evidence="15" type="ORF">Dcar01_03047</name>
</gene>
<comment type="similarity">
    <text evidence="2 11">Belongs to the acyl-CoA dehydrogenase family.</text>
</comment>
<comment type="catalytic activity">
    <reaction evidence="10">
        <text>glutaryl-CoA + oxidized [electron-transfer flavoprotein] + 2 H(+) = (2E)-butenoyl-CoA + reduced [electron-transfer flavoprotein] + CO2</text>
        <dbReference type="Rhea" id="RHEA:13389"/>
        <dbReference type="Rhea" id="RHEA-COMP:10685"/>
        <dbReference type="Rhea" id="RHEA-COMP:10686"/>
        <dbReference type="ChEBI" id="CHEBI:15378"/>
        <dbReference type="ChEBI" id="CHEBI:16526"/>
        <dbReference type="ChEBI" id="CHEBI:57332"/>
        <dbReference type="ChEBI" id="CHEBI:57378"/>
        <dbReference type="ChEBI" id="CHEBI:57692"/>
        <dbReference type="ChEBI" id="CHEBI:58307"/>
        <dbReference type="EC" id="1.3.8.6"/>
    </reaction>
</comment>
<evidence type="ECO:0000256" key="5">
    <source>
        <dbReference type="ARBA" id="ARBA00022946"/>
    </source>
</evidence>
<organism evidence="15 16">
    <name type="scientific">Deinococcus carri</name>
    <dbReference type="NCBI Taxonomy" id="1211323"/>
    <lineage>
        <taxon>Bacteria</taxon>
        <taxon>Thermotogati</taxon>
        <taxon>Deinococcota</taxon>
        <taxon>Deinococci</taxon>
        <taxon>Deinococcales</taxon>
        <taxon>Deinococcaceae</taxon>
        <taxon>Deinococcus</taxon>
    </lineage>
</organism>
<dbReference type="InterPro" id="IPR052033">
    <property type="entry name" value="Glutaryl-CoA_DH_mitochondrial"/>
</dbReference>
<dbReference type="Gene3D" id="1.10.540.10">
    <property type="entry name" value="Acyl-CoA dehydrogenase/oxidase, N-terminal domain"/>
    <property type="match status" value="1"/>
</dbReference>
<dbReference type="InterPro" id="IPR046373">
    <property type="entry name" value="Acyl-CoA_Oxase/DH_mid-dom_sf"/>
</dbReference>
<evidence type="ECO:0000259" key="14">
    <source>
        <dbReference type="Pfam" id="PF02771"/>
    </source>
</evidence>
<dbReference type="PANTHER" id="PTHR42807:SF1">
    <property type="entry name" value="GLUTARYL-COA DEHYDROGENASE, MITOCHONDRIAL"/>
    <property type="match status" value="1"/>
</dbReference>
<dbReference type="RefSeq" id="WP_345466799.1">
    <property type="nucleotide sequence ID" value="NZ_BAABRP010000015.1"/>
</dbReference>
<proteinExistence type="inferred from homology"/>
<evidence type="ECO:0000259" key="12">
    <source>
        <dbReference type="Pfam" id="PF00441"/>
    </source>
</evidence>
<dbReference type="InterPro" id="IPR009100">
    <property type="entry name" value="AcylCoA_DH/oxidase_NM_dom_sf"/>
</dbReference>
<evidence type="ECO:0000256" key="10">
    <source>
        <dbReference type="ARBA" id="ARBA00049493"/>
    </source>
</evidence>
<evidence type="ECO:0000256" key="1">
    <source>
        <dbReference type="ARBA" id="ARBA00001974"/>
    </source>
</evidence>
<feature type="domain" description="Acyl-CoA dehydrogenase/oxidase N-terminal" evidence="14">
    <location>
        <begin position="12"/>
        <end position="125"/>
    </location>
</feature>
<dbReference type="Gene3D" id="2.40.110.10">
    <property type="entry name" value="Butyryl-CoA Dehydrogenase, subunit A, domain 2"/>
    <property type="match status" value="1"/>
</dbReference>
<dbReference type="Pfam" id="PF02771">
    <property type="entry name" value="Acyl-CoA_dh_N"/>
    <property type="match status" value="1"/>
</dbReference>
<accession>A0ABP9WAD1</accession>
<feature type="domain" description="Acyl-CoA dehydrogenase/oxidase C-terminal" evidence="12">
    <location>
        <begin position="233"/>
        <end position="379"/>
    </location>
</feature>
<dbReference type="Pfam" id="PF00441">
    <property type="entry name" value="Acyl-CoA_dh_1"/>
    <property type="match status" value="1"/>
</dbReference>
<reference evidence="15 16" key="1">
    <citation type="submission" date="2024-02" db="EMBL/GenBank/DDBJ databases">
        <title>Deinococcus carri NBRC 110142.</title>
        <authorList>
            <person name="Ichikawa N."/>
            <person name="Katano-Makiyama Y."/>
            <person name="Hidaka K."/>
        </authorList>
    </citation>
    <scope>NUCLEOTIDE SEQUENCE [LARGE SCALE GENOMIC DNA]</scope>
    <source>
        <strain evidence="15 16">NBRC 110142</strain>
    </source>
</reference>
<dbReference type="InterPro" id="IPR009075">
    <property type="entry name" value="AcylCo_DH/oxidase_C"/>
</dbReference>
<comment type="pathway">
    <text evidence="8">Amino-acid metabolism; tryptophan metabolism.</text>
</comment>
<comment type="cofactor">
    <cofactor evidence="1 11">
        <name>FAD</name>
        <dbReference type="ChEBI" id="CHEBI:57692"/>
    </cofactor>
</comment>
<dbReference type="InterPro" id="IPR006089">
    <property type="entry name" value="Acyl-CoA_DH_CS"/>
</dbReference>
<evidence type="ECO:0000256" key="2">
    <source>
        <dbReference type="ARBA" id="ARBA00009347"/>
    </source>
</evidence>
<dbReference type="InterPro" id="IPR006091">
    <property type="entry name" value="Acyl-CoA_Oxase/DH_mid-dom"/>
</dbReference>
<evidence type="ECO:0000313" key="16">
    <source>
        <dbReference type="Proteomes" id="UP001401887"/>
    </source>
</evidence>
<comment type="pathway">
    <text evidence="7">Amino-acid metabolism; lysine degradation.</text>
</comment>
<evidence type="ECO:0000256" key="3">
    <source>
        <dbReference type="ARBA" id="ARBA00022630"/>
    </source>
</evidence>
<evidence type="ECO:0000256" key="9">
    <source>
        <dbReference type="ARBA" id="ARBA00039033"/>
    </source>
</evidence>
<evidence type="ECO:0000256" key="11">
    <source>
        <dbReference type="RuleBase" id="RU362125"/>
    </source>
</evidence>
<dbReference type="PANTHER" id="PTHR42807">
    <property type="entry name" value="GLUTARYL-COA DEHYDROGENASE, MITOCHONDRIAL"/>
    <property type="match status" value="1"/>
</dbReference>
<keyword evidence="4 11" id="KW-0274">FAD</keyword>
<sequence length="386" mass="42021">MIDEFAVFDLLTPEERLIRESVRAFCDSELMPRIADWWDSGDLPVREVMRQFGQMGLLGPTTPEEYGGAGVSYSAYGAMMYELERVDSGLRSAASVQGSLVMFPIYTYGSEDQKRKYLPGLASGELIGCFGLTEPDGGSDPGAMRTRARKDGDSYVLNGNKMWITNSPVADIAVVWAKDDEGVVRGFIVPTDTPGFSAPQIHRKMSLRASVTGEIVLEDCRIPAQNLLPGSGGLKSPLSCLTSARFGIAWGAIGALEAVLQTALDYTGSRTTFGKPIAARQLVQDKLVRMATDHSTGLLLAWRLGQLKDSGKMNYAQVSVAKRNNVRVALEGARLAREMLGGNGITTEYPVIRHMLNLETVDTYEGTHDIHTLIVGRHLTGQNALE</sequence>
<keyword evidence="3 11" id="KW-0285">Flavoprotein</keyword>
<evidence type="ECO:0000259" key="13">
    <source>
        <dbReference type="Pfam" id="PF02770"/>
    </source>
</evidence>
<dbReference type="EC" id="1.3.8.6" evidence="9"/>
<name>A0ABP9WAD1_9DEIO</name>
<dbReference type="Proteomes" id="UP001401887">
    <property type="component" value="Unassembled WGS sequence"/>
</dbReference>